<feature type="compositionally biased region" description="Low complexity" evidence="1">
    <location>
        <begin position="34"/>
        <end position="50"/>
    </location>
</feature>
<dbReference type="Gene3D" id="3.30.710.10">
    <property type="entry name" value="Potassium Channel Kv1.1, Chain A"/>
    <property type="match status" value="1"/>
</dbReference>
<comment type="caution">
    <text evidence="3">The sequence shown here is derived from an EMBL/GenBank/DDBJ whole genome shotgun (WGS) entry which is preliminary data.</text>
</comment>
<feature type="compositionally biased region" description="Basic and acidic residues" evidence="1">
    <location>
        <begin position="1"/>
        <end position="22"/>
    </location>
</feature>
<dbReference type="PANTHER" id="PTHR47843:SF2">
    <property type="entry name" value="BTB DOMAIN-CONTAINING PROTEIN"/>
    <property type="match status" value="1"/>
</dbReference>
<dbReference type="EMBL" id="LKEB01000003">
    <property type="protein sequence ID" value="ROW17055.1"/>
    <property type="molecule type" value="Genomic_DNA"/>
</dbReference>
<evidence type="ECO:0000256" key="1">
    <source>
        <dbReference type="SAM" id="MobiDB-lite"/>
    </source>
</evidence>
<dbReference type="PANTHER" id="PTHR47843">
    <property type="entry name" value="BTB DOMAIN-CONTAINING PROTEIN-RELATED"/>
    <property type="match status" value="1"/>
</dbReference>
<dbReference type="CDD" id="cd18186">
    <property type="entry name" value="BTB_POZ_ZBTB_KLHL-like"/>
    <property type="match status" value="1"/>
</dbReference>
<dbReference type="AlphaFoldDB" id="A0A423XKQ1"/>
<dbReference type="OrthoDB" id="1022638at2759"/>
<proteinExistence type="predicted"/>
<evidence type="ECO:0000259" key="2">
    <source>
        <dbReference type="PROSITE" id="PS50097"/>
    </source>
</evidence>
<dbReference type="Pfam" id="PF00651">
    <property type="entry name" value="BTB"/>
    <property type="match status" value="1"/>
</dbReference>
<reference evidence="3 4" key="1">
    <citation type="submission" date="2015-09" db="EMBL/GenBank/DDBJ databases">
        <title>Host preference determinants of Valsa canker pathogens revealed by comparative genomics.</title>
        <authorList>
            <person name="Yin Z."/>
            <person name="Huang L."/>
        </authorList>
    </citation>
    <scope>NUCLEOTIDE SEQUENCE [LARGE SCALE GENOMIC DNA]</scope>
    <source>
        <strain evidence="3 4">SXYLt</strain>
    </source>
</reference>
<dbReference type="InParanoid" id="A0A423XKQ1"/>
<dbReference type="SMART" id="SM00225">
    <property type="entry name" value="BTB"/>
    <property type="match status" value="1"/>
</dbReference>
<gene>
    <name evidence="3" type="ORF">VPNG_01273</name>
</gene>
<dbReference type="InterPro" id="IPR000210">
    <property type="entry name" value="BTB/POZ_dom"/>
</dbReference>
<evidence type="ECO:0000313" key="4">
    <source>
        <dbReference type="Proteomes" id="UP000285146"/>
    </source>
</evidence>
<organism evidence="3 4">
    <name type="scientific">Cytospora leucostoma</name>
    <dbReference type="NCBI Taxonomy" id="1230097"/>
    <lineage>
        <taxon>Eukaryota</taxon>
        <taxon>Fungi</taxon>
        <taxon>Dikarya</taxon>
        <taxon>Ascomycota</taxon>
        <taxon>Pezizomycotina</taxon>
        <taxon>Sordariomycetes</taxon>
        <taxon>Sordariomycetidae</taxon>
        <taxon>Diaporthales</taxon>
        <taxon>Cytosporaceae</taxon>
        <taxon>Cytospora</taxon>
    </lineage>
</organism>
<evidence type="ECO:0000313" key="3">
    <source>
        <dbReference type="EMBL" id="ROW17055.1"/>
    </source>
</evidence>
<keyword evidence="4" id="KW-1185">Reference proteome</keyword>
<protein>
    <recommendedName>
        <fullName evidence="2">BTB domain-containing protein</fullName>
    </recommendedName>
</protein>
<dbReference type="PROSITE" id="PS50097">
    <property type="entry name" value="BTB"/>
    <property type="match status" value="1"/>
</dbReference>
<name>A0A423XKQ1_9PEZI</name>
<accession>A0A423XKQ1</accession>
<feature type="domain" description="BTB" evidence="2">
    <location>
        <begin position="120"/>
        <end position="189"/>
    </location>
</feature>
<feature type="region of interest" description="Disordered" evidence="1">
    <location>
        <begin position="1"/>
        <end position="50"/>
    </location>
</feature>
<dbReference type="STRING" id="1230097.A0A423XKQ1"/>
<dbReference type="SUPFAM" id="SSF54695">
    <property type="entry name" value="POZ domain"/>
    <property type="match status" value="1"/>
</dbReference>
<sequence>MSSSRNDSKHQLEGDGPEDRLGPPHKRRLAGIPSSEGSSTDVGTSSGTSSMFARATASYKLRAAARAAAMDGEAGATGSGDDREGARGSQAPQSPARRTLSEATSVEPEVPHVDRLFSDRVVTILVGPHETKWCLHENLLSGVSDFFKSAFNSGFKESVEGKITMPEDDPHAFELFVRWLYTRALMPEAVKPPTAATANVLLGRHFPGGAAAACIQDYLHLYVLASKLLIEDLENACVDMAHAYYGVGMRRPDIKDVQYIYDNTMPGSGMRKLMRERLTLGLFKGRQHNPVTAEWREIMNETTDLGFEIVSEIASYNWIAGGNAPARTAADQCSYHRHHMGVACMRL</sequence>
<dbReference type="InterPro" id="IPR011333">
    <property type="entry name" value="SKP1/BTB/POZ_sf"/>
</dbReference>
<feature type="region of interest" description="Disordered" evidence="1">
    <location>
        <begin position="72"/>
        <end position="108"/>
    </location>
</feature>
<dbReference type="Proteomes" id="UP000285146">
    <property type="component" value="Unassembled WGS sequence"/>
</dbReference>